<organism evidence="3">
    <name type="scientific">Daucus carota subsp. sativus</name>
    <name type="common">Carrot</name>
    <dbReference type="NCBI Taxonomy" id="79200"/>
    <lineage>
        <taxon>Eukaryota</taxon>
        <taxon>Viridiplantae</taxon>
        <taxon>Streptophyta</taxon>
        <taxon>Embryophyta</taxon>
        <taxon>Tracheophyta</taxon>
        <taxon>Spermatophyta</taxon>
        <taxon>Magnoliopsida</taxon>
        <taxon>eudicotyledons</taxon>
        <taxon>Gunneridae</taxon>
        <taxon>Pentapetalae</taxon>
        <taxon>asterids</taxon>
        <taxon>campanulids</taxon>
        <taxon>Apiales</taxon>
        <taxon>Apiaceae</taxon>
        <taxon>Apioideae</taxon>
        <taxon>Scandiceae</taxon>
        <taxon>Daucinae</taxon>
        <taxon>Daucus</taxon>
        <taxon>Daucus sect. Daucus</taxon>
    </lineage>
</organism>
<proteinExistence type="predicted"/>
<dbReference type="InterPro" id="IPR051681">
    <property type="entry name" value="Ser/Thr_Kinases-Pseudokinases"/>
</dbReference>
<evidence type="ECO:0000256" key="1">
    <source>
        <dbReference type="SAM" id="MobiDB-lite"/>
    </source>
</evidence>
<dbReference type="Gramene" id="KZM91598">
    <property type="protein sequence ID" value="KZM91598"/>
    <property type="gene ID" value="DCAR_021037"/>
</dbReference>
<reference evidence="3" key="1">
    <citation type="journal article" date="2016" name="Nat. Genet.">
        <title>A high-quality carrot genome assembly provides new insights into carotenoid accumulation and asterid genome evolution.</title>
        <authorList>
            <person name="Iorizzo M."/>
            <person name="Ellison S."/>
            <person name="Senalik D."/>
            <person name="Zeng P."/>
            <person name="Satapoomin P."/>
            <person name="Huang J."/>
            <person name="Bowman M."/>
            <person name="Iovene M."/>
            <person name="Sanseverino W."/>
            <person name="Cavagnaro P."/>
            <person name="Yildiz M."/>
            <person name="Macko-Podgorni A."/>
            <person name="Moranska E."/>
            <person name="Grzebelus E."/>
            <person name="Grzebelus D."/>
            <person name="Ashrafi H."/>
            <person name="Zheng Z."/>
            <person name="Cheng S."/>
            <person name="Spooner D."/>
            <person name="Van Deynze A."/>
            <person name="Simon P."/>
        </authorList>
    </citation>
    <scope>NUCLEOTIDE SEQUENCE [LARGE SCALE GENOMIC DNA]</scope>
    <source>
        <tissue evidence="3">Leaf</tissue>
    </source>
</reference>
<dbReference type="Gene3D" id="1.10.510.10">
    <property type="entry name" value="Transferase(Phosphotransferase) domain 1"/>
    <property type="match status" value="1"/>
</dbReference>
<evidence type="ECO:0000259" key="2">
    <source>
        <dbReference type="Pfam" id="PF07714"/>
    </source>
</evidence>
<dbReference type="InterPro" id="IPR011009">
    <property type="entry name" value="Kinase-like_dom_sf"/>
</dbReference>
<evidence type="ECO:0000313" key="3">
    <source>
        <dbReference type="EMBL" id="KZM91598.1"/>
    </source>
</evidence>
<gene>
    <name evidence="3" type="ORF">DCAR_021037</name>
</gene>
<accession>A0A164WCL1</accession>
<dbReference type="GO" id="GO:0004674">
    <property type="term" value="F:protein serine/threonine kinase activity"/>
    <property type="evidence" value="ECO:0007669"/>
    <property type="project" value="TreeGrafter"/>
</dbReference>
<dbReference type="PANTHER" id="PTHR44329:SF25">
    <property type="entry name" value="PROTEIN KINASE DOMAIN-CONTAINING PROTEIN"/>
    <property type="match status" value="1"/>
</dbReference>
<dbReference type="OMA" id="DKIDPYA"/>
<dbReference type="SUPFAM" id="SSF56112">
    <property type="entry name" value="Protein kinase-like (PK-like)"/>
    <property type="match status" value="1"/>
</dbReference>
<protein>
    <recommendedName>
        <fullName evidence="2">Serine-threonine/tyrosine-protein kinase catalytic domain-containing protein</fullName>
    </recommendedName>
</protein>
<comment type="caution">
    <text evidence="3">The sequence shown here is derived from an EMBL/GenBank/DDBJ whole genome shotgun (WGS) entry which is preliminary data.</text>
</comment>
<feature type="region of interest" description="Disordered" evidence="1">
    <location>
        <begin position="1"/>
        <end position="24"/>
    </location>
</feature>
<dbReference type="AlphaFoldDB" id="A0A164WCL1"/>
<feature type="domain" description="Serine-threonine/tyrosine-protein kinase catalytic" evidence="2">
    <location>
        <begin position="20"/>
        <end position="60"/>
    </location>
</feature>
<dbReference type="PANTHER" id="PTHR44329">
    <property type="entry name" value="SERINE/THREONINE-PROTEIN KINASE TNNI3K-RELATED"/>
    <property type="match status" value="1"/>
</dbReference>
<name>A0A164WCL1_DAUCS</name>
<dbReference type="EMBL" id="LNRQ01000006">
    <property type="protein sequence ID" value="KZM91598.1"/>
    <property type="molecule type" value="Genomic_DNA"/>
</dbReference>
<dbReference type="InterPro" id="IPR001245">
    <property type="entry name" value="Ser-Thr/Tyr_kinase_cat_dom"/>
</dbReference>
<dbReference type="Pfam" id="PF07714">
    <property type="entry name" value="PK_Tyr_Ser-Thr"/>
    <property type="match status" value="1"/>
</dbReference>
<sequence length="79" mass="8806">MVKNLVGNSGEHDNHQGGIVKNTLRPPIPVRCDSEWKNLMEQCWSADPNVRPSFTEITYSLRLMSAKLQGKGPSLAREA</sequence>